<sequence>MSRYNYVITVKQPDYKSANAISLLMLMLAVAVFIYTAWVHWPSRVYHNAAILYAIFSGIILLWCIYSLAFAPKLKRVPYYRLGLAVAAVGWFIEPLNNYWIGALYAIAALIERQVKFPAEIGIDDNGIVFNSLPAKAFTWNEIDNMLLKDNIITIDFKNNKIYQKETEADVNAALEKELNAFCNRKLSEAAAPASV</sequence>
<name>A0A4U3KTG0_9BACT</name>
<feature type="transmembrane region" description="Helical" evidence="1">
    <location>
        <begin position="50"/>
        <end position="71"/>
    </location>
</feature>
<dbReference type="EMBL" id="SZQL01000019">
    <property type="protein sequence ID" value="TKK65698.1"/>
    <property type="molecule type" value="Genomic_DNA"/>
</dbReference>
<comment type="caution">
    <text evidence="2">The sequence shown here is derived from an EMBL/GenBank/DDBJ whole genome shotgun (WGS) entry which is preliminary data.</text>
</comment>
<keyword evidence="1" id="KW-0812">Transmembrane</keyword>
<keyword evidence="1" id="KW-0472">Membrane</keyword>
<dbReference type="Proteomes" id="UP000305848">
    <property type="component" value="Unassembled WGS sequence"/>
</dbReference>
<dbReference type="RefSeq" id="WP_137263467.1">
    <property type="nucleotide sequence ID" value="NZ_SZQL01000019.1"/>
</dbReference>
<reference evidence="2 3" key="1">
    <citation type="submission" date="2019-05" db="EMBL/GenBank/DDBJ databases">
        <title>Panacibacter sp. strain 17mud1-8 Genome sequencing and assembly.</title>
        <authorList>
            <person name="Chhetri G."/>
        </authorList>
    </citation>
    <scope>NUCLEOTIDE SEQUENCE [LARGE SCALE GENOMIC DNA]</scope>
    <source>
        <strain evidence="2 3">17mud1-8</strain>
    </source>
</reference>
<dbReference type="OrthoDB" id="660475at2"/>
<keyword evidence="3" id="KW-1185">Reference proteome</keyword>
<organism evidence="2 3">
    <name type="scientific">Ilyomonas limi</name>
    <dbReference type="NCBI Taxonomy" id="2575867"/>
    <lineage>
        <taxon>Bacteria</taxon>
        <taxon>Pseudomonadati</taxon>
        <taxon>Bacteroidota</taxon>
        <taxon>Chitinophagia</taxon>
        <taxon>Chitinophagales</taxon>
        <taxon>Chitinophagaceae</taxon>
        <taxon>Ilyomonas</taxon>
    </lineage>
</organism>
<feature type="transmembrane region" description="Helical" evidence="1">
    <location>
        <begin position="20"/>
        <end position="38"/>
    </location>
</feature>
<proteinExistence type="predicted"/>
<evidence type="ECO:0000313" key="2">
    <source>
        <dbReference type="EMBL" id="TKK65698.1"/>
    </source>
</evidence>
<evidence type="ECO:0000313" key="3">
    <source>
        <dbReference type="Proteomes" id="UP000305848"/>
    </source>
</evidence>
<protein>
    <submittedName>
        <fullName evidence="2">Uncharacterized protein</fullName>
    </submittedName>
</protein>
<accession>A0A4U3KTG0</accession>
<gene>
    <name evidence="2" type="ORF">FC093_19375</name>
</gene>
<keyword evidence="1" id="KW-1133">Transmembrane helix</keyword>
<dbReference type="AlphaFoldDB" id="A0A4U3KTG0"/>
<evidence type="ECO:0000256" key="1">
    <source>
        <dbReference type="SAM" id="Phobius"/>
    </source>
</evidence>